<name>A0ABW4JRI6_9HYPH</name>
<keyword evidence="12" id="KW-1185">Reference proteome</keyword>
<evidence type="ECO:0000313" key="11">
    <source>
        <dbReference type="EMBL" id="MFD1694674.1"/>
    </source>
</evidence>
<dbReference type="SUPFAM" id="SSF56935">
    <property type="entry name" value="Porins"/>
    <property type="match status" value="1"/>
</dbReference>
<evidence type="ECO:0000256" key="3">
    <source>
        <dbReference type="ARBA" id="ARBA00022452"/>
    </source>
</evidence>
<dbReference type="InterPro" id="IPR003684">
    <property type="entry name" value="Porin_alphabac"/>
</dbReference>
<keyword evidence="2 10" id="KW-0813">Transport</keyword>
<evidence type="ECO:0000313" key="12">
    <source>
        <dbReference type="Proteomes" id="UP001597327"/>
    </source>
</evidence>
<comment type="domain">
    <text evidence="10">Consists of 16-stranded beta-barrel sheets, with large surface-exposed loops, that form a transmembrane pore at the center of each barrel. The pore is partially ocluded by a peptide loop that folds into the pore lumen.</text>
</comment>
<reference evidence="12" key="1">
    <citation type="journal article" date="2019" name="Int. J. Syst. Evol. Microbiol.">
        <title>The Global Catalogue of Microorganisms (GCM) 10K type strain sequencing project: providing services to taxonomists for standard genome sequencing and annotation.</title>
        <authorList>
            <consortium name="The Broad Institute Genomics Platform"/>
            <consortium name="The Broad Institute Genome Sequencing Center for Infectious Disease"/>
            <person name="Wu L."/>
            <person name="Ma J."/>
        </authorList>
    </citation>
    <scope>NUCLEOTIDE SEQUENCE [LARGE SCALE GENOMIC DNA]</scope>
    <source>
        <strain evidence="12">JCM 3369</strain>
    </source>
</reference>
<feature type="chain" id="PRO_5044998008" description="Porin" evidence="10">
    <location>
        <begin position="22"/>
        <end position="368"/>
    </location>
</feature>
<evidence type="ECO:0000256" key="8">
    <source>
        <dbReference type="ARBA" id="ARBA00023136"/>
    </source>
</evidence>
<comment type="caution">
    <text evidence="11">The sequence shown here is derived from an EMBL/GenBank/DDBJ whole genome shotgun (WGS) entry which is preliminary data.</text>
</comment>
<evidence type="ECO:0000256" key="2">
    <source>
        <dbReference type="ARBA" id="ARBA00022448"/>
    </source>
</evidence>
<keyword evidence="3 10" id="KW-1134">Transmembrane beta strand</keyword>
<keyword evidence="5 10" id="KW-0732">Signal</keyword>
<protein>
    <recommendedName>
        <fullName evidence="10">Porin</fullName>
    </recommendedName>
</protein>
<feature type="signal peptide" evidence="10">
    <location>
        <begin position="1"/>
        <end position="21"/>
    </location>
</feature>
<evidence type="ECO:0000256" key="4">
    <source>
        <dbReference type="ARBA" id="ARBA00022692"/>
    </source>
</evidence>
<evidence type="ECO:0000256" key="1">
    <source>
        <dbReference type="ARBA" id="ARBA00009521"/>
    </source>
</evidence>
<keyword evidence="8 10" id="KW-0472">Membrane</keyword>
<keyword evidence="4 10" id="KW-0812">Transmembrane</keyword>
<accession>A0ABW4JRI6</accession>
<proteinExistence type="inferred from homology"/>
<organism evidence="11 12">
    <name type="scientific">Roseibium aestuarii</name>
    <dbReference type="NCBI Taxonomy" id="2600299"/>
    <lineage>
        <taxon>Bacteria</taxon>
        <taxon>Pseudomonadati</taxon>
        <taxon>Pseudomonadota</taxon>
        <taxon>Alphaproteobacteria</taxon>
        <taxon>Hyphomicrobiales</taxon>
        <taxon>Stappiaceae</taxon>
        <taxon>Roseibium</taxon>
    </lineage>
</organism>
<keyword evidence="6 10" id="KW-0406">Ion transport</keyword>
<evidence type="ECO:0000256" key="5">
    <source>
        <dbReference type="ARBA" id="ARBA00022729"/>
    </source>
</evidence>
<comment type="similarity">
    <text evidence="1 10">Belongs to the alphaproteobacteria porin family.</text>
</comment>
<comment type="function">
    <text evidence="10">Forms passive diffusion pores that allow small molecular weight hydrophilic materials across the outer membrane.</text>
</comment>
<dbReference type="Proteomes" id="UP001597327">
    <property type="component" value="Unassembled WGS sequence"/>
</dbReference>
<evidence type="ECO:0000256" key="6">
    <source>
        <dbReference type="ARBA" id="ARBA00023065"/>
    </source>
</evidence>
<dbReference type="Pfam" id="PF02530">
    <property type="entry name" value="Porin_2"/>
    <property type="match status" value="1"/>
</dbReference>
<dbReference type="RefSeq" id="WP_149891499.1">
    <property type="nucleotide sequence ID" value="NZ_JBHUFA010000001.1"/>
</dbReference>
<evidence type="ECO:0000256" key="9">
    <source>
        <dbReference type="ARBA" id="ARBA00023237"/>
    </source>
</evidence>
<sequence length="368" mass="38812">MNFKSVLLAAAAAAAATTAQAADLPVAAEPVDYVKVCDAYGARFYYIPGTDTCLRVGGRVRAQYTINDMSDGGNWATPATDGYTFLGRGYLYLDSRTATEWGLLRTFFELEAGASAGAEAAANVNKAFIQWGGWTFGYATSFFDYFTGQTFIGVVDRDFSDVTTNLIAYTAAFGNGFSATISVEEGSFRESGTYDGQRFPDLVGALEVSQGWGGAKLSGALHHVNMTGTPDEELGYAIQGGVVINLPMLSSGSNIAFQAAYADGALSYLNATGADGAAGDTSTGYNIGGGIYYQATSTVGLALDGSYLDVDLANTTNDYTKWAIDGSVVWQPVSGFQIGVDVGYTDTDFDTTGDDENLSAAFRVQRTF</sequence>
<gene>
    <name evidence="11" type="ORF">ACFSC7_04045</name>
</gene>
<comment type="subcellular location">
    <subcellularLocation>
        <location evidence="10">Cell outer membrane</location>
        <topology evidence="10">Multi-pass membrane protein</topology>
    </subcellularLocation>
</comment>
<keyword evidence="7 10" id="KW-0626">Porin</keyword>
<evidence type="ECO:0000256" key="10">
    <source>
        <dbReference type="RuleBase" id="RU364005"/>
    </source>
</evidence>
<dbReference type="EMBL" id="JBHUFA010000001">
    <property type="protein sequence ID" value="MFD1694674.1"/>
    <property type="molecule type" value="Genomic_DNA"/>
</dbReference>
<keyword evidence="9 10" id="KW-0998">Cell outer membrane</keyword>
<evidence type="ECO:0000256" key="7">
    <source>
        <dbReference type="ARBA" id="ARBA00023114"/>
    </source>
</evidence>